<dbReference type="AlphaFoldDB" id="A0A0R1FEE4"/>
<comment type="caution">
    <text evidence="2">The sequence shown here is derived from an EMBL/GenBank/DDBJ whole genome shotgun (WGS) entry which is preliminary data.</text>
</comment>
<accession>A0A0R1FEE4</accession>
<keyword evidence="1" id="KW-0812">Transmembrane</keyword>
<gene>
    <name evidence="2" type="ORF">FD22_GL001004</name>
</gene>
<feature type="transmembrane region" description="Helical" evidence="1">
    <location>
        <begin position="7"/>
        <end position="24"/>
    </location>
</feature>
<evidence type="ECO:0000313" key="3">
    <source>
        <dbReference type="Proteomes" id="UP000051181"/>
    </source>
</evidence>
<evidence type="ECO:0000256" key="1">
    <source>
        <dbReference type="SAM" id="Phobius"/>
    </source>
</evidence>
<reference evidence="2 3" key="1">
    <citation type="journal article" date="2015" name="Genome Announc.">
        <title>Expanding the biotechnology potential of lactobacilli through comparative genomics of 213 strains and associated genera.</title>
        <authorList>
            <person name="Sun Z."/>
            <person name="Harris H.M."/>
            <person name="McCann A."/>
            <person name="Guo C."/>
            <person name="Argimon S."/>
            <person name="Zhang W."/>
            <person name="Yang X."/>
            <person name="Jeffery I.B."/>
            <person name="Cooney J.C."/>
            <person name="Kagawa T.F."/>
            <person name="Liu W."/>
            <person name="Song Y."/>
            <person name="Salvetti E."/>
            <person name="Wrobel A."/>
            <person name="Rasinkangas P."/>
            <person name="Parkhill J."/>
            <person name="Rea M.C."/>
            <person name="O'Sullivan O."/>
            <person name="Ritari J."/>
            <person name="Douillard F.P."/>
            <person name="Paul Ross R."/>
            <person name="Yang R."/>
            <person name="Briner A.E."/>
            <person name="Felis G.E."/>
            <person name="de Vos W.M."/>
            <person name="Barrangou R."/>
            <person name="Klaenhammer T.R."/>
            <person name="Caufield P.W."/>
            <person name="Cui Y."/>
            <person name="Zhang H."/>
            <person name="O'Toole P.W."/>
        </authorList>
    </citation>
    <scope>NUCLEOTIDE SEQUENCE [LARGE SCALE GENOMIC DNA]</scope>
    <source>
        <strain evidence="2 3">DSM 20001</strain>
    </source>
</reference>
<protein>
    <submittedName>
        <fullName evidence="2">Uncharacterized protein</fullName>
    </submittedName>
</protein>
<feature type="transmembrane region" description="Helical" evidence="1">
    <location>
        <begin position="30"/>
        <end position="46"/>
    </location>
</feature>
<dbReference type="RefSeq" id="WP_010010049.1">
    <property type="nucleotide sequence ID" value="NZ_AZCN01000025.1"/>
</dbReference>
<sequence length="54" mass="6118">MQLISKTTYSIFLAGIILLLLGLARQLTPLWIAGLALLIVSLTQFQRQRRAHKK</sequence>
<proteinExistence type="predicted"/>
<dbReference type="PATRIC" id="fig|913848.6.peg.1035"/>
<dbReference type="GeneID" id="65918450"/>
<keyword evidence="1" id="KW-0472">Membrane</keyword>
<evidence type="ECO:0000313" key="2">
    <source>
        <dbReference type="EMBL" id="KRK17207.1"/>
    </source>
</evidence>
<organism evidence="2 3">
    <name type="scientific">Loigolactobacillus coryniformis subsp. coryniformis KCTC 3167 = DSM 20001</name>
    <dbReference type="NCBI Taxonomy" id="913848"/>
    <lineage>
        <taxon>Bacteria</taxon>
        <taxon>Bacillati</taxon>
        <taxon>Bacillota</taxon>
        <taxon>Bacilli</taxon>
        <taxon>Lactobacillales</taxon>
        <taxon>Lactobacillaceae</taxon>
        <taxon>Loigolactobacillus</taxon>
    </lineage>
</organism>
<dbReference type="Proteomes" id="UP000051181">
    <property type="component" value="Unassembled WGS sequence"/>
</dbReference>
<keyword evidence="1" id="KW-1133">Transmembrane helix</keyword>
<name>A0A0R1FEE4_9LACO</name>
<dbReference type="EMBL" id="AZCN01000025">
    <property type="protein sequence ID" value="KRK17207.1"/>
    <property type="molecule type" value="Genomic_DNA"/>
</dbReference>